<evidence type="ECO:0000259" key="2">
    <source>
        <dbReference type="Pfam" id="PF00759"/>
    </source>
</evidence>
<gene>
    <name evidence="4" type="ORF">ACFSJ0_23680</name>
</gene>
<name>A0ABW4GC59_9ACTN</name>
<keyword evidence="4" id="KW-0378">Hydrolase</keyword>
<feature type="domain" description="Glycoside hydrolase family 9" evidence="2">
    <location>
        <begin position="122"/>
        <end position="620"/>
    </location>
</feature>
<reference evidence="5" key="1">
    <citation type="journal article" date="2019" name="Int. J. Syst. Evol. Microbiol.">
        <title>The Global Catalogue of Microorganisms (GCM) 10K type strain sequencing project: providing services to taxonomists for standard genome sequencing and annotation.</title>
        <authorList>
            <consortium name="The Broad Institute Genomics Platform"/>
            <consortium name="The Broad Institute Genome Sequencing Center for Infectious Disease"/>
            <person name="Wu L."/>
            <person name="Ma J."/>
        </authorList>
    </citation>
    <scope>NUCLEOTIDE SEQUENCE [LARGE SCALE GENOMIC DNA]</scope>
    <source>
        <strain evidence="5">CGMCC 1.15399</strain>
    </source>
</reference>
<evidence type="ECO:0000313" key="5">
    <source>
        <dbReference type="Proteomes" id="UP001597097"/>
    </source>
</evidence>
<dbReference type="PANTHER" id="PTHR22298">
    <property type="entry name" value="ENDO-1,4-BETA-GLUCANASE"/>
    <property type="match status" value="1"/>
</dbReference>
<dbReference type="InterPro" id="IPR001701">
    <property type="entry name" value="Glyco_hydro_9"/>
</dbReference>
<dbReference type="Pfam" id="PF02927">
    <property type="entry name" value="CelD_N"/>
    <property type="match status" value="1"/>
</dbReference>
<dbReference type="EMBL" id="JBHUCM010000018">
    <property type="protein sequence ID" value="MFD1540075.1"/>
    <property type="molecule type" value="Genomic_DNA"/>
</dbReference>
<keyword evidence="1" id="KW-0732">Signal</keyword>
<evidence type="ECO:0000256" key="1">
    <source>
        <dbReference type="SAM" id="SignalP"/>
    </source>
</evidence>
<dbReference type="RefSeq" id="WP_219538393.1">
    <property type="nucleotide sequence ID" value="NZ_JAHKRM010000047.1"/>
</dbReference>
<feature type="signal peptide" evidence="1">
    <location>
        <begin position="1"/>
        <end position="22"/>
    </location>
</feature>
<feature type="domain" description="Cellulase Ig-like" evidence="3">
    <location>
        <begin position="29"/>
        <end position="109"/>
    </location>
</feature>
<keyword evidence="5" id="KW-1185">Reference proteome</keyword>
<evidence type="ECO:0000313" key="4">
    <source>
        <dbReference type="EMBL" id="MFD1540075.1"/>
    </source>
</evidence>
<sequence>MMRYALAVALTVLTMGSTPALAAPPPPGHIRVDQVGFAPAESKHAFLMTRAGSAGARFTVVRADGREVLKGTAGGDLGSWNGTYKHVYGLDLTALKEPGRYRIKSGTMTSPTFQIAPASPTSKILTFFEGQRDGGRRHRNDKAASVYDWPVFTGPDTDEIKGKLTKIGGPVNVEGGWFDAGDYLKFTHILAYVDTLLWASARDGGPDQRLNREATHGLKYLDKMWDGASKTLYIQVGIGAGNEEATYVGDHDVWRLPESDDSSRHRFLSHRPVFRAAAPGKPISPNLAGRTAAAFALAAQVEPSPERAAALLGKAAAVYAMAKTEKVGQLVTSLPHAFYPESAWRDDMELGAAELALAALRLGDDRATGWLEKAAHWAGQYLEHEAGGDTFNLYDVSALAHADLVKGIRQADAAGSVQAIEVTGPDGQPALVGASGQETISDGLAVSEQQLVDDLRAQLEIGSARAGKDPFRAGAAYSEFDAVPHAFGMAATSRLYRSVSGDRAYDAFGTRQRGWVFGANAWGVSFVAGAGENAIRCPHYQISDITRKPATGAVVNGPNDASLFHDGLGDHLEGMVPCPKDGVDRYAPFTGRGSRFVDDVRSWQASEPADDFAAIGVYALTLMSR</sequence>
<protein>
    <submittedName>
        <fullName evidence="4">Glycoside hydrolase family 9 protein</fullName>
    </submittedName>
</protein>
<dbReference type="CDD" id="cd02850">
    <property type="entry name" value="E_set_Cellulase_N"/>
    <property type="match status" value="1"/>
</dbReference>
<accession>A0ABW4GC59</accession>
<dbReference type="GO" id="GO:0016787">
    <property type="term" value="F:hydrolase activity"/>
    <property type="evidence" value="ECO:0007669"/>
    <property type="project" value="UniProtKB-KW"/>
</dbReference>
<comment type="caution">
    <text evidence="4">The sequence shown here is derived from an EMBL/GenBank/DDBJ whole genome shotgun (WGS) entry which is preliminary data.</text>
</comment>
<dbReference type="InterPro" id="IPR004197">
    <property type="entry name" value="Cellulase_Ig-like"/>
</dbReference>
<evidence type="ECO:0000259" key="3">
    <source>
        <dbReference type="Pfam" id="PF02927"/>
    </source>
</evidence>
<feature type="chain" id="PRO_5046558431" evidence="1">
    <location>
        <begin position="23"/>
        <end position="625"/>
    </location>
</feature>
<dbReference type="Proteomes" id="UP001597097">
    <property type="component" value="Unassembled WGS sequence"/>
</dbReference>
<proteinExistence type="predicted"/>
<dbReference type="Pfam" id="PF00759">
    <property type="entry name" value="Glyco_hydro_9"/>
    <property type="match status" value="1"/>
</dbReference>
<organism evidence="4 5">
    <name type="scientific">Nonomuraea guangzhouensis</name>
    <dbReference type="NCBI Taxonomy" id="1291555"/>
    <lineage>
        <taxon>Bacteria</taxon>
        <taxon>Bacillati</taxon>
        <taxon>Actinomycetota</taxon>
        <taxon>Actinomycetes</taxon>
        <taxon>Streptosporangiales</taxon>
        <taxon>Streptosporangiaceae</taxon>
        <taxon>Nonomuraea</taxon>
    </lineage>
</organism>